<gene>
    <name evidence="1" type="ORF">BRO54_1031</name>
</gene>
<protein>
    <submittedName>
        <fullName evidence="1">Uncharacterized protein</fullName>
    </submittedName>
</protein>
<proteinExistence type="predicted"/>
<dbReference type="Proteomes" id="UP000186030">
    <property type="component" value="Unassembled WGS sequence"/>
</dbReference>
<evidence type="ECO:0000313" key="2">
    <source>
        <dbReference type="Proteomes" id="UP000186030"/>
    </source>
</evidence>
<dbReference type="AlphaFoldDB" id="A0A1Q5T595"/>
<name>A0A1Q5T595_9BACL</name>
<sequence length="57" mass="6652">MLDFSLSNGYDEESVIRLLWDHRKPCRCCSWSWRGFFVARCPLDKFTLAPPRSGKDG</sequence>
<dbReference type="EMBL" id="MQMG01000008">
    <property type="protein sequence ID" value="OKO95390.1"/>
    <property type="molecule type" value="Genomic_DNA"/>
</dbReference>
<accession>A0A1Q5T595</accession>
<organism evidence="1 2">
    <name type="scientific">Geobacillus proteiniphilus</name>
    <dbReference type="NCBI Taxonomy" id="860353"/>
    <lineage>
        <taxon>Bacteria</taxon>
        <taxon>Bacillati</taxon>
        <taxon>Bacillota</taxon>
        <taxon>Bacilli</taxon>
        <taxon>Bacillales</taxon>
        <taxon>Anoxybacillaceae</taxon>
        <taxon>Geobacillus</taxon>
    </lineage>
</organism>
<comment type="caution">
    <text evidence="1">The sequence shown here is derived from an EMBL/GenBank/DDBJ whole genome shotgun (WGS) entry which is preliminary data.</text>
</comment>
<reference evidence="1 2" key="1">
    <citation type="submission" date="2016-11" db="EMBL/GenBank/DDBJ databases">
        <authorList>
            <person name="Kadnikov V."/>
            <person name="Nazina T."/>
        </authorList>
    </citation>
    <scope>NUCLEOTIDE SEQUENCE [LARGE SCALE GENOMIC DNA]</scope>
    <source>
        <strain evidence="1 2">1017</strain>
    </source>
</reference>
<reference evidence="2" key="2">
    <citation type="submission" date="2017-01" db="EMBL/GenBank/DDBJ databases">
        <title>Genome sequencing and annotation of Geobacillus sp. 1017, a Hydrocarbon-Oxidizing Thermophilic Bacterium Isolated from a Heavy Oil Reservoir (China).</title>
        <authorList>
            <person name="Kadnikov V.V."/>
            <person name="Mardanov A.V."/>
            <person name="Poltaraus A.B."/>
            <person name="Sokolova D.S."/>
            <person name="Semenova E.M."/>
            <person name="Ravin N.V."/>
            <person name="Tourova T.P."/>
            <person name="Nazina T.N."/>
        </authorList>
    </citation>
    <scope>NUCLEOTIDE SEQUENCE [LARGE SCALE GENOMIC DNA]</scope>
    <source>
        <strain evidence="2">1017</strain>
    </source>
</reference>
<evidence type="ECO:0000313" key="1">
    <source>
        <dbReference type="EMBL" id="OKO95390.1"/>
    </source>
</evidence>